<name>A0A382RD12_9ZZZZ</name>
<evidence type="ECO:0008006" key="6">
    <source>
        <dbReference type="Google" id="ProtNLM"/>
    </source>
</evidence>
<dbReference type="GO" id="GO:0004315">
    <property type="term" value="F:3-oxoacyl-[acyl-carrier-protein] synthase activity"/>
    <property type="evidence" value="ECO:0007669"/>
    <property type="project" value="InterPro"/>
</dbReference>
<reference evidence="5" key="1">
    <citation type="submission" date="2018-05" db="EMBL/GenBank/DDBJ databases">
        <authorList>
            <person name="Lanie J.A."/>
            <person name="Ng W.-L."/>
            <person name="Kazmierczak K.M."/>
            <person name="Andrzejewski T.M."/>
            <person name="Davidsen T.M."/>
            <person name="Wayne K.J."/>
            <person name="Tettelin H."/>
            <person name="Glass J.I."/>
            <person name="Rusch D."/>
            <person name="Podicherti R."/>
            <person name="Tsui H.-C.T."/>
            <person name="Winkler M.E."/>
        </authorList>
    </citation>
    <scope>NUCLEOTIDE SEQUENCE</scope>
</reference>
<dbReference type="EMBL" id="UINC01120829">
    <property type="protein sequence ID" value="SVC95556.1"/>
    <property type="molecule type" value="Genomic_DNA"/>
</dbReference>
<gene>
    <name evidence="5" type="ORF">METZ01_LOCUS348410</name>
</gene>
<dbReference type="Pfam" id="PF08545">
    <property type="entry name" value="ACP_syn_III"/>
    <property type="match status" value="1"/>
</dbReference>
<dbReference type="InterPro" id="IPR016039">
    <property type="entry name" value="Thiolase-like"/>
</dbReference>
<evidence type="ECO:0000313" key="5">
    <source>
        <dbReference type="EMBL" id="SVC95556.1"/>
    </source>
</evidence>
<evidence type="ECO:0000256" key="2">
    <source>
        <dbReference type="ARBA" id="ARBA00023315"/>
    </source>
</evidence>
<keyword evidence="2" id="KW-0012">Acyltransferase</keyword>
<protein>
    <recommendedName>
        <fullName evidence="6">Beta-ketoacyl-[acyl-carrier-protein] synthase III C-terminal domain-containing protein</fullName>
    </recommendedName>
</protein>
<dbReference type="PANTHER" id="PTHR34069:SF2">
    <property type="entry name" value="BETA-KETOACYL-[ACYL-CARRIER-PROTEIN] SYNTHASE III"/>
    <property type="match status" value="1"/>
</dbReference>
<sequence>TSGTHKRVIVIGADRMSAITDPTDRSTCILFGDGAGGVLLEASEDDSGLIDFELHADGSGCDDLNVPGGGSLWPATKQTVEQRLHFIRQEGRTVFKFAVQRMAEVSLSLLQRNELTPQDLDLFVPHQANQRIIDATANKMKIPADRVMSNIKHMANTTAGTVPIALSEAFDEGRLQPGNLVQLTAVGGGLTWGSALLRWGTAA</sequence>
<feature type="non-terminal residue" evidence="5">
    <location>
        <position position="1"/>
    </location>
</feature>
<keyword evidence="1" id="KW-0808">Transferase</keyword>
<proteinExistence type="predicted"/>
<dbReference type="GO" id="GO:0044550">
    <property type="term" value="P:secondary metabolite biosynthetic process"/>
    <property type="evidence" value="ECO:0007669"/>
    <property type="project" value="TreeGrafter"/>
</dbReference>
<dbReference type="Pfam" id="PF08541">
    <property type="entry name" value="ACP_syn_III_C"/>
    <property type="match status" value="1"/>
</dbReference>
<dbReference type="InterPro" id="IPR013751">
    <property type="entry name" value="ACP_syn_III_N"/>
</dbReference>
<evidence type="ECO:0000256" key="1">
    <source>
        <dbReference type="ARBA" id="ARBA00022679"/>
    </source>
</evidence>
<organism evidence="5">
    <name type="scientific">marine metagenome</name>
    <dbReference type="NCBI Taxonomy" id="408172"/>
    <lineage>
        <taxon>unclassified sequences</taxon>
        <taxon>metagenomes</taxon>
        <taxon>ecological metagenomes</taxon>
    </lineage>
</organism>
<dbReference type="GO" id="GO:0006633">
    <property type="term" value="P:fatty acid biosynthetic process"/>
    <property type="evidence" value="ECO:0007669"/>
    <property type="project" value="InterPro"/>
</dbReference>
<dbReference type="InterPro" id="IPR013747">
    <property type="entry name" value="ACP_syn_III_C"/>
</dbReference>
<dbReference type="SUPFAM" id="SSF53901">
    <property type="entry name" value="Thiolase-like"/>
    <property type="match status" value="1"/>
</dbReference>
<feature type="domain" description="Beta-ketoacyl-[acyl-carrier-protein] synthase III N-terminal" evidence="4">
    <location>
        <begin position="2"/>
        <end position="58"/>
    </location>
</feature>
<feature type="domain" description="Beta-ketoacyl-[acyl-carrier-protein] synthase III C-terminal" evidence="3">
    <location>
        <begin position="110"/>
        <end position="199"/>
    </location>
</feature>
<evidence type="ECO:0000259" key="3">
    <source>
        <dbReference type="Pfam" id="PF08541"/>
    </source>
</evidence>
<accession>A0A382RD12</accession>
<evidence type="ECO:0000259" key="4">
    <source>
        <dbReference type="Pfam" id="PF08545"/>
    </source>
</evidence>
<dbReference type="Gene3D" id="3.40.47.10">
    <property type="match status" value="1"/>
</dbReference>
<dbReference type="CDD" id="cd00830">
    <property type="entry name" value="KAS_III"/>
    <property type="match status" value="1"/>
</dbReference>
<dbReference type="PANTHER" id="PTHR34069">
    <property type="entry name" value="3-OXOACYL-[ACYL-CARRIER-PROTEIN] SYNTHASE 3"/>
    <property type="match status" value="1"/>
</dbReference>
<dbReference type="AlphaFoldDB" id="A0A382RD12"/>